<keyword evidence="2" id="KW-1185">Reference proteome</keyword>
<proteinExistence type="predicted"/>
<organism evidence="1 2">
    <name type="scientific">Halocaridina rubra</name>
    <name type="common">Hawaiian red shrimp</name>
    <dbReference type="NCBI Taxonomy" id="373956"/>
    <lineage>
        <taxon>Eukaryota</taxon>
        <taxon>Metazoa</taxon>
        <taxon>Ecdysozoa</taxon>
        <taxon>Arthropoda</taxon>
        <taxon>Crustacea</taxon>
        <taxon>Multicrustacea</taxon>
        <taxon>Malacostraca</taxon>
        <taxon>Eumalacostraca</taxon>
        <taxon>Eucarida</taxon>
        <taxon>Decapoda</taxon>
        <taxon>Pleocyemata</taxon>
        <taxon>Caridea</taxon>
        <taxon>Atyoidea</taxon>
        <taxon>Atyidae</taxon>
        <taxon>Halocaridina</taxon>
    </lineage>
</organism>
<protein>
    <submittedName>
        <fullName evidence="1">Uncharacterized protein</fullName>
    </submittedName>
</protein>
<dbReference type="EMBL" id="JAXCGZ010003943">
    <property type="protein sequence ID" value="KAK7082622.1"/>
    <property type="molecule type" value="Genomic_DNA"/>
</dbReference>
<reference evidence="1 2" key="1">
    <citation type="submission" date="2023-11" db="EMBL/GenBank/DDBJ databases">
        <title>Halocaridina rubra genome assembly.</title>
        <authorList>
            <person name="Smith C."/>
        </authorList>
    </citation>
    <scope>NUCLEOTIDE SEQUENCE [LARGE SCALE GENOMIC DNA]</scope>
    <source>
        <strain evidence="1">EP-1</strain>
        <tissue evidence="1">Whole</tissue>
    </source>
</reference>
<evidence type="ECO:0000313" key="2">
    <source>
        <dbReference type="Proteomes" id="UP001381693"/>
    </source>
</evidence>
<gene>
    <name evidence="1" type="ORF">SK128_025547</name>
</gene>
<name>A0AAN8XFW9_HALRR</name>
<dbReference type="AlphaFoldDB" id="A0AAN8XFW9"/>
<sequence length="181" mass="21268">MVQYYESRFKKTLSQDKLDAPQKPRVCRDIFEIGLRCKNMSEITDVGIRIISRAKKKKRFLRSLYYEVLGYEAPHMVQKASPGLGDSGTNITILKTWRFQQAHGQFSHMPCRLREYGPDEVRECTNKRKEINGRMTHLLYIGDSRIRQHVEVMLDLLRDLDLRITTYKVCSVNLSHDFNLN</sequence>
<evidence type="ECO:0000313" key="1">
    <source>
        <dbReference type="EMBL" id="KAK7082622.1"/>
    </source>
</evidence>
<accession>A0AAN8XFW9</accession>
<comment type="caution">
    <text evidence="1">The sequence shown here is derived from an EMBL/GenBank/DDBJ whole genome shotgun (WGS) entry which is preliminary data.</text>
</comment>
<dbReference type="Proteomes" id="UP001381693">
    <property type="component" value="Unassembled WGS sequence"/>
</dbReference>